<feature type="signal peptide" evidence="1">
    <location>
        <begin position="1"/>
        <end position="19"/>
    </location>
</feature>
<reference evidence="2 3" key="1">
    <citation type="submission" date="2020-04" db="EMBL/GenBank/DDBJ databases">
        <title>Perkinsus olseni comparative genomics.</title>
        <authorList>
            <person name="Bogema D.R."/>
        </authorList>
    </citation>
    <scope>NUCLEOTIDE SEQUENCE [LARGE SCALE GENOMIC DNA]</scope>
    <source>
        <strain evidence="2">00978-12</strain>
    </source>
</reference>
<sequence>MVSSKQLVRLVLLFVAGEATRVRFGHQPDTVPLVRLGKANFHRAAGVQYPFTGNYSCRVGMIDTITVDQDASGGYITFYRKSKYFLPKPSYGCAFTAHPEWVIWFLDLQDACKALIEDSHGYYDQDILTSTFASVEKGFLVLPNTKRVIQTCYLAIDEQTFPSVEYGAIGANLCILSILDDLGKQHSLVHPVTAQLCQKTAAKSISLPLVNIFLLAVLSGAVPEASPPQRHNVSGASLDAVYHGWSEKATYPFTGLYSCKSDGQVGKVKVEDTPARSITFYRKSNDSLPKPSYGCGFTAYRGDPFWLLSLQDACKALIRDSDGYFDQKLLTGILALSSGLLTIPTHLHTEKCVVIA</sequence>
<evidence type="ECO:0000313" key="3">
    <source>
        <dbReference type="Proteomes" id="UP000541610"/>
    </source>
</evidence>
<comment type="caution">
    <text evidence="2">The sequence shown here is derived from an EMBL/GenBank/DDBJ whole genome shotgun (WGS) entry which is preliminary data.</text>
</comment>
<feature type="chain" id="PRO_5029575999" evidence="1">
    <location>
        <begin position="20"/>
        <end position="356"/>
    </location>
</feature>
<dbReference type="AlphaFoldDB" id="A0A7J6PND2"/>
<evidence type="ECO:0000256" key="1">
    <source>
        <dbReference type="SAM" id="SignalP"/>
    </source>
</evidence>
<evidence type="ECO:0000313" key="2">
    <source>
        <dbReference type="EMBL" id="KAF4697613.1"/>
    </source>
</evidence>
<proteinExistence type="predicted"/>
<name>A0A7J6PND2_PEROL</name>
<keyword evidence="1" id="KW-0732">Signal</keyword>
<gene>
    <name evidence="2" type="ORF">FOZ60_004508</name>
</gene>
<organism evidence="2 3">
    <name type="scientific">Perkinsus olseni</name>
    <name type="common">Perkinsus atlanticus</name>
    <dbReference type="NCBI Taxonomy" id="32597"/>
    <lineage>
        <taxon>Eukaryota</taxon>
        <taxon>Sar</taxon>
        <taxon>Alveolata</taxon>
        <taxon>Perkinsozoa</taxon>
        <taxon>Perkinsea</taxon>
        <taxon>Perkinsida</taxon>
        <taxon>Perkinsidae</taxon>
        <taxon>Perkinsus</taxon>
    </lineage>
</organism>
<accession>A0A7J6PND2</accession>
<dbReference type="EMBL" id="JABANP010000002">
    <property type="protein sequence ID" value="KAF4697613.1"/>
    <property type="molecule type" value="Genomic_DNA"/>
</dbReference>
<protein>
    <submittedName>
        <fullName evidence="2">Uncharacterized protein</fullName>
    </submittedName>
</protein>
<dbReference type="Proteomes" id="UP000541610">
    <property type="component" value="Unassembled WGS sequence"/>
</dbReference>